<comment type="caution">
    <text evidence="20">The sequence shown here is derived from an EMBL/GenBank/DDBJ whole genome shotgun (WGS) entry which is preliminary data.</text>
</comment>
<proteinExistence type="inferred from homology"/>
<dbReference type="NCBIfam" id="TIGR01893">
    <property type="entry name" value="aa-his-dipept"/>
    <property type="match status" value="1"/>
</dbReference>
<evidence type="ECO:0000256" key="15">
    <source>
        <dbReference type="ARBA" id="ARBA00075285"/>
    </source>
</evidence>
<dbReference type="FunFam" id="3.40.630.10:FF:000015">
    <property type="entry name" value="Aminoacyl-histidine dipeptidase PepD"/>
    <property type="match status" value="1"/>
</dbReference>
<evidence type="ECO:0000256" key="1">
    <source>
        <dbReference type="ARBA" id="ARBA00001941"/>
    </source>
</evidence>
<evidence type="ECO:0000256" key="7">
    <source>
        <dbReference type="ARBA" id="ARBA00022997"/>
    </source>
</evidence>
<evidence type="ECO:0000256" key="18">
    <source>
        <dbReference type="ARBA" id="ARBA00078074"/>
    </source>
</evidence>
<evidence type="ECO:0000256" key="4">
    <source>
        <dbReference type="ARBA" id="ARBA00022723"/>
    </source>
</evidence>
<comment type="catalytic activity">
    <reaction evidence="10">
        <text>Hydrolysis of dipeptides, preferentially hydrophobic dipeptides including prolyl amino acids.</text>
        <dbReference type="EC" id="3.4.13.18"/>
    </reaction>
</comment>
<evidence type="ECO:0000256" key="8">
    <source>
        <dbReference type="ARBA" id="ARBA00023049"/>
    </source>
</evidence>
<evidence type="ECO:0000256" key="12">
    <source>
        <dbReference type="ARBA" id="ARBA00044252"/>
    </source>
</evidence>
<keyword evidence="7" id="KW-0224">Dipeptidase</keyword>
<dbReference type="CDD" id="cd03890">
    <property type="entry name" value="M20_pepD"/>
    <property type="match status" value="1"/>
</dbReference>
<dbReference type="GO" id="GO:0005829">
    <property type="term" value="C:cytosol"/>
    <property type="evidence" value="ECO:0007669"/>
    <property type="project" value="TreeGrafter"/>
</dbReference>
<dbReference type="EMBL" id="DRKP01000017">
    <property type="protein sequence ID" value="HEB95088.1"/>
    <property type="molecule type" value="Genomic_DNA"/>
</dbReference>
<comment type="similarity">
    <text evidence="13">Belongs to the peptidase M20C family.</text>
</comment>
<dbReference type="GO" id="GO:0046872">
    <property type="term" value="F:metal ion binding"/>
    <property type="evidence" value="ECO:0007669"/>
    <property type="project" value="UniProtKB-KW"/>
</dbReference>
<comment type="cofactor">
    <cofactor evidence="1">
        <name>Co(2+)</name>
        <dbReference type="ChEBI" id="CHEBI:48828"/>
    </cofactor>
</comment>
<dbReference type="PANTHER" id="PTHR43501:SF1">
    <property type="entry name" value="CYTOSOL NON-SPECIFIC DIPEPTIDASE"/>
    <property type="match status" value="1"/>
</dbReference>
<dbReference type="Gene3D" id="3.40.630.10">
    <property type="entry name" value="Zn peptidases"/>
    <property type="match status" value="1"/>
</dbReference>
<evidence type="ECO:0000256" key="17">
    <source>
        <dbReference type="ARBA" id="ARBA00077688"/>
    </source>
</evidence>
<dbReference type="Proteomes" id="UP000886251">
    <property type="component" value="Unassembled WGS sequence"/>
</dbReference>
<dbReference type="PANTHER" id="PTHR43501">
    <property type="entry name" value="CYTOSOL NON-SPECIFIC DIPEPTIDASE"/>
    <property type="match status" value="1"/>
</dbReference>
<evidence type="ECO:0000256" key="11">
    <source>
        <dbReference type="ARBA" id="ARBA00038976"/>
    </source>
</evidence>
<dbReference type="InterPro" id="IPR001160">
    <property type="entry name" value="Peptidase_M20C"/>
</dbReference>
<dbReference type="SUPFAM" id="SSF53187">
    <property type="entry name" value="Zn-dependent exopeptidases"/>
    <property type="match status" value="1"/>
</dbReference>
<dbReference type="EC" id="3.4.13.18" evidence="11"/>
<feature type="non-terminal residue" evidence="20">
    <location>
        <position position="437"/>
    </location>
</feature>
<keyword evidence="4" id="KW-0479">Metal-binding</keyword>
<keyword evidence="8" id="KW-0482">Metalloprotease</keyword>
<dbReference type="InterPro" id="IPR011650">
    <property type="entry name" value="Peptidase_M20_dimer"/>
</dbReference>
<gene>
    <name evidence="20" type="ORF">ENI96_01495</name>
</gene>
<dbReference type="Pfam" id="PF01546">
    <property type="entry name" value="Peptidase_M20"/>
    <property type="match status" value="1"/>
</dbReference>
<dbReference type="PRINTS" id="PR00934">
    <property type="entry name" value="XHISDIPTASE"/>
</dbReference>
<evidence type="ECO:0000256" key="14">
    <source>
        <dbReference type="ARBA" id="ARBA00071271"/>
    </source>
</evidence>
<accession>A0A831W3Y9</accession>
<feature type="domain" description="Peptidase M20 dimerisation" evidence="19">
    <location>
        <begin position="212"/>
        <end position="296"/>
    </location>
</feature>
<evidence type="ECO:0000256" key="5">
    <source>
        <dbReference type="ARBA" id="ARBA00022801"/>
    </source>
</evidence>
<sequence length="437" mass="46984">MRGEGEEIVGLEPRPLWRLFHRLTRIPRPSRHEEAIREWLAGFGRELGLETITDDAGNVLIRKPAVPGREGDAGVVLQGHMDMVAQANAGSDHDFTRDPIRTRIDGDWVCAEGTTLGADNGIGVAAMLAVLQSRELSHGPVEALFTATEETGMDGAFGLQPDLLRGRYLLNTDSEDEGVLCIGCAGGANVDSDIPYTPQPLTGDWRGMQLAVTGLRGGHSGVDIHRGRGNAVALLFRLLRHGARECDLRILSLDAGSLRNAIPREAFAAVAVPAGRVQAFSDLLSRLAQEIGQELAAVEPELRIRASPREQERPAWLGAALQRRLIGAVRACPGGVLRMSDSMPGLVESSNNLAIVRTVEGRVEIRNLVRSSVESARDDICDRLAGLFRLAGAESAIGGIYPGWRPDPEAPLLQLVQGVYRELFGTAPEVGAMHAGL</sequence>
<evidence type="ECO:0000256" key="3">
    <source>
        <dbReference type="ARBA" id="ARBA00022670"/>
    </source>
</evidence>
<keyword evidence="6" id="KW-0862">Zinc</keyword>
<name>A0A831W3Y9_9GAMM</name>
<dbReference type="AlphaFoldDB" id="A0A831W3Y9"/>
<evidence type="ECO:0000256" key="2">
    <source>
        <dbReference type="ARBA" id="ARBA00001947"/>
    </source>
</evidence>
<evidence type="ECO:0000256" key="10">
    <source>
        <dbReference type="ARBA" id="ARBA00036421"/>
    </source>
</evidence>
<evidence type="ECO:0000259" key="19">
    <source>
        <dbReference type="Pfam" id="PF07687"/>
    </source>
</evidence>
<keyword evidence="5" id="KW-0378">Hydrolase</keyword>
<dbReference type="GO" id="GO:0006508">
    <property type="term" value="P:proteolysis"/>
    <property type="evidence" value="ECO:0007669"/>
    <property type="project" value="UniProtKB-KW"/>
</dbReference>
<evidence type="ECO:0000256" key="13">
    <source>
        <dbReference type="ARBA" id="ARBA00061423"/>
    </source>
</evidence>
<evidence type="ECO:0000256" key="16">
    <source>
        <dbReference type="ARBA" id="ARBA00076004"/>
    </source>
</evidence>
<dbReference type="InterPro" id="IPR002933">
    <property type="entry name" value="Peptidase_M20"/>
</dbReference>
<keyword evidence="9" id="KW-0170">Cobalt</keyword>
<protein>
    <recommendedName>
        <fullName evidence="14">Cytosol non-specific dipeptidase</fullName>
        <ecNumber evidence="11">3.4.13.18</ecNumber>
    </recommendedName>
    <alternativeName>
        <fullName evidence="17">Aminoacyl-histidine dipeptidase</fullName>
    </alternativeName>
    <alternativeName>
        <fullName evidence="16">Beta-alanyl-histidine dipeptidase</fullName>
    </alternativeName>
    <alternativeName>
        <fullName evidence="15">Carnosinase</fullName>
    </alternativeName>
    <alternativeName>
        <fullName evidence="12">Peptidase D</fullName>
    </alternativeName>
    <alternativeName>
        <fullName evidence="18">Xaa-His dipeptidase</fullName>
    </alternativeName>
</protein>
<reference evidence="20" key="1">
    <citation type="journal article" date="2020" name="mSystems">
        <title>Genome- and Community-Level Interaction Insights into Carbon Utilization and Element Cycling Functions of Hydrothermarchaeota in Hydrothermal Sediment.</title>
        <authorList>
            <person name="Zhou Z."/>
            <person name="Liu Y."/>
            <person name="Xu W."/>
            <person name="Pan J."/>
            <person name="Luo Z.H."/>
            <person name="Li M."/>
        </authorList>
    </citation>
    <scope>NUCLEOTIDE SEQUENCE [LARGE SCALE GENOMIC DNA]</scope>
    <source>
        <strain evidence="20">HyVt-443</strain>
    </source>
</reference>
<dbReference type="GO" id="GO:0070573">
    <property type="term" value="F:metallodipeptidase activity"/>
    <property type="evidence" value="ECO:0007669"/>
    <property type="project" value="TreeGrafter"/>
</dbReference>
<keyword evidence="3" id="KW-0645">Protease</keyword>
<dbReference type="Pfam" id="PF07687">
    <property type="entry name" value="M20_dimer"/>
    <property type="match status" value="1"/>
</dbReference>
<evidence type="ECO:0000313" key="20">
    <source>
        <dbReference type="EMBL" id="HEB95088.1"/>
    </source>
</evidence>
<organism evidence="20">
    <name type="scientific">Sedimenticola thiotaurini</name>
    <dbReference type="NCBI Taxonomy" id="1543721"/>
    <lineage>
        <taxon>Bacteria</taxon>
        <taxon>Pseudomonadati</taxon>
        <taxon>Pseudomonadota</taxon>
        <taxon>Gammaproteobacteria</taxon>
        <taxon>Chromatiales</taxon>
        <taxon>Sedimenticolaceae</taxon>
        <taxon>Sedimenticola</taxon>
    </lineage>
</organism>
<comment type="cofactor">
    <cofactor evidence="2">
        <name>Zn(2+)</name>
        <dbReference type="ChEBI" id="CHEBI:29105"/>
    </cofactor>
</comment>
<evidence type="ECO:0000256" key="9">
    <source>
        <dbReference type="ARBA" id="ARBA00023285"/>
    </source>
</evidence>
<evidence type="ECO:0000256" key="6">
    <source>
        <dbReference type="ARBA" id="ARBA00022833"/>
    </source>
</evidence>